<gene>
    <name evidence="1" type="ORF">BECKLFY1418B_GA0070995_106115</name>
</gene>
<organism evidence="1">
    <name type="scientific">Candidatus Kentrum sp. LFY</name>
    <dbReference type="NCBI Taxonomy" id="2126342"/>
    <lineage>
        <taxon>Bacteria</taxon>
        <taxon>Pseudomonadati</taxon>
        <taxon>Pseudomonadota</taxon>
        <taxon>Gammaproteobacteria</taxon>
        <taxon>Candidatus Kentrum</taxon>
    </lineage>
</organism>
<reference evidence="1" key="1">
    <citation type="submission" date="2019-02" db="EMBL/GenBank/DDBJ databases">
        <authorList>
            <person name="Gruber-Vodicka R. H."/>
            <person name="Seah K. B. B."/>
        </authorList>
    </citation>
    <scope>NUCLEOTIDE SEQUENCE</scope>
    <source>
        <strain evidence="1">BECK_M7</strain>
    </source>
</reference>
<name>A0A450UQ23_9GAMM</name>
<accession>A0A450UQ23</accession>
<sequence length="136" mass="14690">MSEAVDCQVTVGVSSNGADDGAHPGFHISPRRLCRFHVDVEGGVVSLPIEPFHEGQQAGGLAGLARGVEDEVALFVDESMDLVAVPTGQGGDVVILFWFYGPDGIEAFHGLCSFRKWIASNTFRPPENKRFFLEAK</sequence>
<evidence type="ECO:0000313" key="1">
    <source>
        <dbReference type="EMBL" id="VFJ94658.1"/>
    </source>
</evidence>
<dbReference type="EMBL" id="CAADFF010000061">
    <property type="protein sequence ID" value="VFJ94658.1"/>
    <property type="molecule type" value="Genomic_DNA"/>
</dbReference>
<proteinExistence type="predicted"/>
<protein>
    <submittedName>
        <fullName evidence="1">Uncharacterized protein</fullName>
    </submittedName>
</protein>
<dbReference type="AlphaFoldDB" id="A0A450UQ23"/>